<evidence type="ECO:0000313" key="2">
    <source>
        <dbReference type="Proteomes" id="UP001208690"/>
    </source>
</evidence>
<reference evidence="1 2" key="1">
    <citation type="submission" date="2022-04" db="EMBL/GenBank/DDBJ databases">
        <title>Roseobacter sp. WL0113 is a bacterium isolated from neritic sediment.</title>
        <authorList>
            <person name="Wang L."/>
            <person name="He W."/>
            <person name="Zhang D.-F."/>
        </authorList>
    </citation>
    <scope>NUCLEOTIDE SEQUENCE [LARGE SCALE GENOMIC DNA]</scope>
    <source>
        <strain evidence="1 2">WL0113</strain>
    </source>
</reference>
<sequence length="331" mass="36482">MTPNPKLSMIVATDDTYATVRRTVSFLLKQTAIADVELIIACCSAEDLNPDMDDLNCFGCHQIVERPGTFASGHFLAAAIAAARAPAVMYLEEHNFPPPRTAEVAIKELVENARPALGFSMEPSNPGIVAWAHLYGQFGTAVAPVISGPVPRFGGHHAAYRKDTLMPYGDDLPDLMNNEAVLHEDMRQRGTPMFITSEVIIPHAQISDFSVLVRQDYLAQRVYAAARMELLNWSIWRRLVYVAGAPLIPIKRGITAAYHIIRTGRATRLLLPTVPVMFAAHTAGAFGEAVGYIFGAGEKVNADRMEIELDRYAFVNATDRQQAQDGQYLRR</sequence>
<organism evidence="1 2">
    <name type="scientific">Roseobacter sinensis</name>
    <dbReference type="NCBI Taxonomy" id="2931391"/>
    <lineage>
        <taxon>Bacteria</taxon>
        <taxon>Pseudomonadati</taxon>
        <taxon>Pseudomonadota</taxon>
        <taxon>Alphaproteobacteria</taxon>
        <taxon>Rhodobacterales</taxon>
        <taxon>Roseobacteraceae</taxon>
        <taxon>Roseobacter</taxon>
    </lineage>
</organism>
<name>A0ABT3BIK9_9RHOB</name>
<accession>A0ABT3BIK9</accession>
<dbReference type="SUPFAM" id="SSF53448">
    <property type="entry name" value="Nucleotide-diphospho-sugar transferases"/>
    <property type="match status" value="1"/>
</dbReference>
<evidence type="ECO:0000313" key="1">
    <source>
        <dbReference type="EMBL" id="MCV3273408.1"/>
    </source>
</evidence>
<dbReference type="Proteomes" id="UP001208690">
    <property type="component" value="Unassembled WGS sequence"/>
</dbReference>
<comment type="caution">
    <text evidence="1">The sequence shown here is derived from an EMBL/GenBank/DDBJ whole genome shotgun (WGS) entry which is preliminary data.</text>
</comment>
<proteinExistence type="predicted"/>
<protein>
    <recommendedName>
        <fullName evidence="3">Glycosyltransferase family 2 protein</fullName>
    </recommendedName>
</protein>
<gene>
    <name evidence="1" type="ORF">MUB52_18405</name>
</gene>
<evidence type="ECO:0008006" key="3">
    <source>
        <dbReference type="Google" id="ProtNLM"/>
    </source>
</evidence>
<dbReference type="EMBL" id="JALIEB010000015">
    <property type="protein sequence ID" value="MCV3273408.1"/>
    <property type="molecule type" value="Genomic_DNA"/>
</dbReference>
<dbReference type="RefSeq" id="WP_263845633.1">
    <property type="nucleotide sequence ID" value="NZ_JALIEB010000015.1"/>
</dbReference>
<dbReference type="InterPro" id="IPR029044">
    <property type="entry name" value="Nucleotide-diphossugar_trans"/>
</dbReference>
<keyword evidence="2" id="KW-1185">Reference proteome</keyword>